<protein>
    <submittedName>
        <fullName evidence="1">Uncharacterized protein</fullName>
    </submittedName>
</protein>
<gene>
    <name evidence="1" type="ORF">SAMN00790413_04827</name>
</gene>
<dbReference type="AlphaFoldDB" id="A0A1W1ULR1"/>
<keyword evidence="2" id="KW-1185">Reference proteome</keyword>
<proteinExistence type="predicted"/>
<organism evidence="1 2">
    <name type="scientific">Deinococcus hopiensis KR-140</name>
    <dbReference type="NCBI Taxonomy" id="695939"/>
    <lineage>
        <taxon>Bacteria</taxon>
        <taxon>Thermotogati</taxon>
        <taxon>Deinococcota</taxon>
        <taxon>Deinococci</taxon>
        <taxon>Deinococcales</taxon>
        <taxon>Deinococcaceae</taxon>
        <taxon>Deinococcus</taxon>
    </lineage>
</organism>
<dbReference type="EMBL" id="FWWU01000005">
    <property type="protein sequence ID" value="SMB82046.1"/>
    <property type="molecule type" value="Genomic_DNA"/>
</dbReference>
<evidence type="ECO:0000313" key="2">
    <source>
        <dbReference type="Proteomes" id="UP000192582"/>
    </source>
</evidence>
<name>A0A1W1ULR1_9DEIO</name>
<sequence>MSFARTVEIRGFLFTTACMGEVSLVSVAGLKSRCSVPPVMFVSDTSARLTYVVSAQHAIGRHADPLQIHSTFP</sequence>
<dbReference type="Proteomes" id="UP000192582">
    <property type="component" value="Unassembled WGS sequence"/>
</dbReference>
<reference evidence="1 2" key="1">
    <citation type="submission" date="2017-04" db="EMBL/GenBank/DDBJ databases">
        <authorList>
            <person name="Afonso C.L."/>
            <person name="Miller P.J."/>
            <person name="Scott M.A."/>
            <person name="Spackman E."/>
            <person name="Goraichik I."/>
            <person name="Dimitrov K.M."/>
            <person name="Suarez D.L."/>
            <person name="Swayne D.E."/>
        </authorList>
    </citation>
    <scope>NUCLEOTIDE SEQUENCE [LARGE SCALE GENOMIC DNA]</scope>
    <source>
        <strain evidence="1 2">KR-140</strain>
    </source>
</reference>
<accession>A0A1W1ULR1</accession>
<evidence type="ECO:0000313" key="1">
    <source>
        <dbReference type="EMBL" id="SMB82046.1"/>
    </source>
</evidence>
<dbReference type="STRING" id="695939.SAMN00790413_04827"/>